<dbReference type="PROSITE" id="PS50835">
    <property type="entry name" value="IG_LIKE"/>
    <property type="match status" value="2"/>
</dbReference>
<dbReference type="InterPro" id="IPR007110">
    <property type="entry name" value="Ig-like_dom"/>
</dbReference>
<evidence type="ECO:0000313" key="5">
    <source>
        <dbReference type="Proteomes" id="UP000053240"/>
    </source>
</evidence>
<evidence type="ECO:0000256" key="2">
    <source>
        <dbReference type="ARBA" id="ARBA00023157"/>
    </source>
</evidence>
<evidence type="ECO:0000259" key="3">
    <source>
        <dbReference type="PROSITE" id="PS50835"/>
    </source>
</evidence>
<keyword evidence="2" id="KW-1015">Disulfide bond</keyword>
<proteinExistence type="predicted"/>
<feature type="non-terminal residue" evidence="4">
    <location>
        <position position="1"/>
    </location>
</feature>
<gene>
    <name evidence="4" type="ORF">RR48_04969</name>
</gene>
<accession>A0A0N0PBJ4</accession>
<dbReference type="AlphaFoldDB" id="A0A0N0PBJ4"/>
<dbReference type="Gene3D" id="2.60.40.10">
    <property type="entry name" value="Immunoglobulins"/>
    <property type="match status" value="2"/>
</dbReference>
<sequence>QEHGPVFLLEPPARLAFANSTGARVSCAAHGAPPPTITWQLPDGTPLDDVPGLRQVLDNGTLVFLPFSAAQYRQEVHAALLRCRAHNAHGAILSRDMRVHAVVWQEWQAQVTATRAVMGGPALLTCSAPAALRDHASVAAWYRDDAVLTPADHLSGPTLLLEEGWRLVVRAVRAEDARAQYACSVLDALTGERRRSAPVTIDIVPMSVASAPRALLPGPWETSVRRGGDAVLPCLVSANPPPTVRSVLKRHINAAMSVSKEPA</sequence>
<reference evidence="4 5" key="1">
    <citation type="journal article" date="2015" name="Nat. Commun.">
        <title>Outbred genome sequencing and CRISPR/Cas9 gene editing in butterflies.</title>
        <authorList>
            <person name="Li X."/>
            <person name="Fan D."/>
            <person name="Zhang W."/>
            <person name="Liu G."/>
            <person name="Zhang L."/>
            <person name="Zhao L."/>
            <person name="Fang X."/>
            <person name="Chen L."/>
            <person name="Dong Y."/>
            <person name="Chen Y."/>
            <person name="Ding Y."/>
            <person name="Zhao R."/>
            <person name="Feng M."/>
            <person name="Zhu Y."/>
            <person name="Feng Y."/>
            <person name="Jiang X."/>
            <person name="Zhu D."/>
            <person name="Xiang H."/>
            <person name="Feng X."/>
            <person name="Li S."/>
            <person name="Wang J."/>
            <person name="Zhang G."/>
            <person name="Kronforst M.R."/>
            <person name="Wang W."/>
        </authorList>
    </citation>
    <scope>NUCLEOTIDE SEQUENCE [LARGE SCALE GENOMIC DNA]</scope>
    <source>
        <strain evidence="4">Ya'a_city_454_Pm</strain>
        <tissue evidence="4">Whole body</tissue>
    </source>
</reference>
<dbReference type="EMBL" id="KQ460970">
    <property type="protein sequence ID" value="KPJ10146.1"/>
    <property type="molecule type" value="Genomic_DNA"/>
</dbReference>
<evidence type="ECO:0000256" key="1">
    <source>
        <dbReference type="ARBA" id="ARBA00022737"/>
    </source>
</evidence>
<organism evidence="4 5">
    <name type="scientific">Papilio machaon</name>
    <name type="common">Old World swallowtail butterfly</name>
    <dbReference type="NCBI Taxonomy" id="76193"/>
    <lineage>
        <taxon>Eukaryota</taxon>
        <taxon>Metazoa</taxon>
        <taxon>Ecdysozoa</taxon>
        <taxon>Arthropoda</taxon>
        <taxon>Hexapoda</taxon>
        <taxon>Insecta</taxon>
        <taxon>Pterygota</taxon>
        <taxon>Neoptera</taxon>
        <taxon>Endopterygota</taxon>
        <taxon>Lepidoptera</taxon>
        <taxon>Glossata</taxon>
        <taxon>Ditrysia</taxon>
        <taxon>Papilionoidea</taxon>
        <taxon>Papilionidae</taxon>
        <taxon>Papilioninae</taxon>
        <taxon>Papilio</taxon>
    </lineage>
</organism>
<dbReference type="PANTHER" id="PTHR44170">
    <property type="entry name" value="PROTEIN SIDEKICK"/>
    <property type="match status" value="1"/>
</dbReference>
<evidence type="ECO:0000313" key="4">
    <source>
        <dbReference type="EMBL" id="KPJ10146.1"/>
    </source>
</evidence>
<feature type="domain" description="Ig-like" evidence="3">
    <location>
        <begin position="109"/>
        <end position="200"/>
    </location>
</feature>
<keyword evidence="1" id="KW-0677">Repeat</keyword>
<dbReference type="Proteomes" id="UP000053240">
    <property type="component" value="Unassembled WGS sequence"/>
</dbReference>
<dbReference type="PANTHER" id="PTHR44170:SF56">
    <property type="entry name" value="FIBRONECTIN TYPE-III DOMAIN-CONTAINING PROTEIN"/>
    <property type="match status" value="1"/>
</dbReference>
<dbReference type="InterPro" id="IPR036179">
    <property type="entry name" value="Ig-like_dom_sf"/>
</dbReference>
<protein>
    <submittedName>
        <fullName evidence="4">Down syndrome cell adhesion molecule-like protein CG42256</fullName>
    </submittedName>
</protein>
<keyword evidence="5" id="KW-1185">Reference proteome</keyword>
<name>A0A0N0PBJ4_PAPMA</name>
<dbReference type="InParanoid" id="A0A0N0PBJ4"/>
<dbReference type="InterPro" id="IPR013783">
    <property type="entry name" value="Ig-like_fold"/>
</dbReference>
<feature type="domain" description="Ig-like" evidence="3">
    <location>
        <begin position="5"/>
        <end position="94"/>
    </location>
</feature>
<dbReference type="GO" id="GO:0098609">
    <property type="term" value="P:cell-cell adhesion"/>
    <property type="evidence" value="ECO:0007669"/>
    <property type="project" value="TreeGrafter"/>
</dbReference>
<dbReference type="STRING" id="76193.A0A0N0PBJ4"/>
<dbReference type="SUPFAM" id="SSF48726">
    <property type="entry name" value="Immunoglobulin"/>
    <property type="match status" value="2"/>
</dbReference>